<name>A0A0K2V7R0_LEPSM</name>
<organism evidence="1">
    <name type="scientific">Lepeophtheirus salmonis</name>
    <name type="common">Salmon louse</name>
    <name type="synonym">Caligus salmonis</name>
    <dbReference type="NCBI Taxonomy" id="72036"/>
    <lineage>
        <taxon>Eukaryota</taxon>
        <taxon>Metazoa</taxon>
        <taxon>Ecdysozoa</taxon>
        <taxon>Arthropoda</taxon>
        <taxon>Crustacea</taxon>
        <taxon>Multicrustacea</taxon>
        <taxon>Hexanauplia</taxon>
        <taxon>Copepoda</taxon>
        <taxon>Siphonostomatoida</taxon>
        <taxon>Caligidae</taxon>
        <taxon>Lepeophtheirus</taxon>
    </lineage>
</organism>
<dbReference type="EMBL" id="HACA01028979">
    <property type="protein sequence ID" value="CDW46340.1"/>
    <property type="molecule type" value="Transcribed_RNA"/>
</dbReference>
<evidence type="ECO:0000313" key="1">
    <source>
        <dbReference type="EMBL" id="CDW46340.1"/>
    </source>
</evidence>
<protein>
    <submittedName>
        <fullName evidence="1">Uncharacterized protein</fullName>
    </submittedName>
</protein>
<accession>A0A0K2V7R0</accession>
<dbReference type="AlphaFoldDB" id="A0A0K2V7R0"/>
<proteinExistence type="predicted"/>
<reference evidence="1" key="1">
    <citation type="submission" date="2014-05" db="EMBL/GenBank/DDBJ databases">
        <authorList>
            <person name="Chronopoulou M."/>
        </authorList>
    </citation>
    <scope>NUCLEOTIDE SEQUENCE</scope>
    <source>
        <tissue evidence="1">Whole organism</tissue>
    </source>
</reference>
<sequence length="56" mass="6589">MCGLTRPSPLLEEDEQDVFRLQLLSFVYEKHVLRILCKPPVVHDTAWLHRRSSCPK</sequence>